<evidence type="ECO:0000313" key="1">
    <source>
        <dbReference type="EMBL" id="MDI9860396.1"/>
    </source>
</evidence>
<organism evidence="1 2">
    <name type="scientific">Flectobacillus roseus</name>
    <dbReference type="NCBI Taxonomy" id="502259"/>
    <lineage>
        <taxon>Bacteria</taxon>
        <taxon>Pseudomonadati</taxon>
        <taxon>Bacteroidota</taxon>
        <taxon>Cytophagia</taxon>
        <taxon>Cytophagales</taxon>
        <taxon>Flectobacillaceae</taxon>
        <taxon>Flectobacillus</taxon>
    </lineage>
</organism>
<dbReference type="PROSITE" id="PS51257">
    <property type="entry name" value="PROKAR_LIPOPROTEIN"/>
    <property type="match status" value="1"/>
</dbReference>
<sequence>MENLKFKKYSLLVALLIGLTTLMSSCVTHVRGYDYGYRRPYYGRPAYRYVVPPPRTVIVVPDRGHSRYSYRGRRGRW</sequence>
<protein>
    <recommendedName>
        <fullName evidence="3">Lipoprotein</fullName>
    </recommendedName>
</protein>
<dbReference type="RefSeq" id="WP_283345116.1">
    <property type="nucleotide sequence ID" value="NZ_JASHIF010000011.1"/>
</dbReference>
<gene>
    <name evidence="1" type="ORF">QM524_14380</name>
</gene>
<name>A0ABT6YB08_9BACT</name>
<evidence type="ECO:0000313" key="2">
    <source>
        <dbReference type="Proteomes" id="UP001236507"/>
    </source>
</evidence>
<accession>A0ABT6YB08</accession>
<keyword evidence="2" id="KW-1185">Reference proteome</keyword>
<comment type="caution">
    <text evidence="1">The sequence shown here is derived from an EMBL/GenBank/DDBJ whole genome shotgun (WGS) entry which is preliminary data.</text>
</comment>
<dbReference type="EMBL" id="JASHIF010000011">
    <property type="protein sequence ID" value="MDI9860396.1"/>
    <property type="molecule type" value="Genomic_DNA"/>
</dbReference>
<evidence type="ECO:0008006" key="3">
    <source>
        <dbReference type="Google" id="ProtNLM"/>
    </source>
</evidence>
<dbReference type="Proteomes" id="UP001236507">
    <property type="component" value="Unassembled WGS sequence"/>
</dbReference>
<proteinExistence type="predicted"/>
<reference evidence="1 2" key="1">
    <citation type="submission" date="2023-05" db="EMBL/GenBank/DDBJ databases">
        <title>Novel species of genus Flectobacillus isolated from stream in China.</title>
        <authorList>
            <person name="Lu H."/>
        </authorList>
    </citation>
    <scope>NUCLEOTIDE SEQUENCE [LARGE SCALE GENOMIC DNA]</scope>
    <source>
        <strain evidence="1 2">KCTC 42575</strain>
    </source>
</reference>